<dbReference type="InterPro" id="IPR035979">
    <property type="entry name" value="RBD_domain_sf"/>
</dbReference>
<dbReference type="PANTHER" id="PTHR22792:SF159">
    <property type="entry name" value="LA-RELATED PROTEIN 1B-RELATED"/>
    <property type="match status" value="1"/>
</dbReference>
<name>A0A5J9SCS5_9POAL</name>
<evidence type="ECO:0000256" key="3">
    <source>
        <dbReference type="ARBA" id="ARBA00022884"/>
    </source>
</evidence>
<evidence type="ECO:0000256" key="2">
    <source>
        <dbReference type="ARBA" id="ARBA00004123"/>
    </source>
</evidence>
<dbReference type="PANTHER" id="PTHR22792">
    <property type="entry name" value="LUPUS LA PROTEIN-RELATED"/>
    <property type="match status" value="1"/>
</dbReference>
<dbReference type="SMART" id="SM00715">
    <property type="entry name" value="LA"/>
    <property type="match status" value="1"/>
</dbReference>
<gene>
    <name evidence="9" type="ORF">EJB05_57682</name>
</gene>
<dbReference type="CDD" id="cd08033">
    <property type="entry name" value="LARP_6"/>
    <property type="match status" value="1"/>
</dbReference>
<feature type="region of interest" description="Disordered" evidence="6">
    <location>
        <begin position="1"/>
        <end position="59"/>
    </location>
</feature>
<dbReference type="Gene3D" id="3.30.70.330">
    <property type="match status" value="1"/>
</dbReference>
<dbReference type="AlphaFoldDB" id="A0A5J9SCS5"/>
<dbReference type="GO" id="GO:0003729">
    <property type="term" value="F:mRNA binding"/>
    <property type="evidence" value="ECO:0007669"/>
    <property type="project" value="TreeGrafter"/>
</dbReference>
<comment type="function">
    <text evidence="1">Transcriptional regulator.</text>
</comment>
<evidence type="ECO:0000256" key="4">
    <source>
        <dbReference type="ARBA" id="ARBA00023242"/>
    </source>
</evidence>
<dbReference type="PRINTS" id="PR00302">
    <property type="entry name" value="LUPUSLA"/>
</dbReference>
<dbReference type="Gene3D" id="1.10.10.10">
    <property type="entry name" value="Winged helix-like DNA-binding domain superfamily/Winged helix DNA-binding domain"/>
    <property type="match status" value="1"/>
</dbReference>
<feature type="region of interest" description="Disordered" evidence="6">
    <location>
        <begin position="285"/>
        <end position="422"/>
    </location>
</feature>
<evidence type="ECO:0000256" key="1">
    <source>
        <dbReference type="ARBA" id="ARBA00002339"/>
    </source>
</evidence>
<reference evidence="9 10" key="1">
    <citation type="journal article" date="2019" name="Sci. Rep.">
        <title>A high-quality genome of Eragrostis curvula grass provides insights into Poaceae evolution and supports new strategies to enhance forage quality.</title>
        <authorList>
            <person name="Carballo J."/>
            <person name="Santos B.A.C.M."/>
            <person name="Zappacosta D."/>
            <person name="Garbus I."/>
            <person name="Selva J.P."/>
            <person name="Gallo C.A."/>
            <person name="Diaz A."/>
            <person name="Albertini E."/>
            <person name="Caccamo M."/>
            <person name="Echenique V."/>
        </authorList>
    </citation>
    <scope>NUCLEOTIDE SEQUENCE [LARGE SCALE GENOMIC DNA]</scope>
    <source>
        <strain evidence="10">cv. Victoria</strain>
        <tissue evidence="9">Leaf</tissue>
    </source>
</reference>
<dbReference type="SMART" id="SM00360">
    <property type="entry name" value="RRM"/>
    <property type="match status" value="1"/>
</dbReference>
<keyword evidence="3 5" id="KW-0694">RNA-binding</keyword>
<dbReference type="InterPro" id="IPR045180">
    <property type="entry name" value="La_dom_prot"/>
</dbReference>
<evidence type="ECO:0008006" key="11">
    <source>
        <dbReference type="Google" id="ProtNLM"/>
    </source>
</evidence>
<dbReference type="InterPro" id="IPR012677">
    <property type="entry name" value="Nucleotide-bd_a/b_plait_sf"/>
</dbReference>
<evidence type="ECO:0000256" key="5">
    <source>
        <dbReference type="PROSITE-ProRule" id="PRU00332"/>
    </source>
</evidence>
<accession>A0A5J9SCS5</accession>
<dbReference type="Pfam" id="PF00076">
    <property type="entry name" value="RRM_1"/>
    <property type="match status" value="1"/>
</dbReference>
<dbReference type="Pfam" id="PF05383">
    <property type="entry name" value="La"/>
    <property type="match status" value="1"/>
</dbReference>
<dbReference type="Proteomes" id="UP000324897">
    <property type="component" value="Unassembled WGS sequence"/>
</dbReference>
<dbReference type="InterPro" id="IPR000504">
    <property type="entry name" value="RRM_dom"/>
</dbReference>
<dbReference type="InterPro" id="IPR006630">
    <property type="entry name" value="La_HTH"/>
</dbReference>
<dbReference type="PROSITE" id="PS50102">
    <property type="entry name" value="RRM"/>
    <property type="match status" value="1"/>
</dbReference>
<dbReference type="EMBL" id="RWGY01001077">
    <property type="protein sequence ID" value="TVT97084.1"/>
    <property type="molecule type" value="Genomic_DNA"/>
</dbReference>
<comment type="subcellular location">
    <subcellularLocation>
        <location evidence="2">Nucleus</location>
    </subcellularLocation>
</comment>
<dbReference type="GO" id="GO:0005634">
    <property type="term" value="C:nucleus"/>
    <property type="evidence" value="ECO:0007669"/>
    <property type="project" value="UniProtKB-SubCell"/>
</dbReference>
<feature type="compositionally biased region" description="Pro residues" evidence="6">
    <location>
        <begin position="1"/>
        <end position="10"/>
    </location>
</feature>
<dbReference type="Gramene" id="TVT97084">
    <property type="protein sequence ID" value="TVT97084"/>
    <property type="gene ID" value="EJB05_57682"/>
</dbReference>
<comment type="caution">
    <text evidence="9">The sequence shown here is derived from an EMBL/GenBank/DDBJ whole genome shotgun (WGS) entry which is preliminary data.</text>
</comment>
<sequence length="422" mass="45902">MEAQAPPPDAVSPDPLVVADELHPPPPSLAAEDVPPSGADDQAPPLDAVAPDPPTPTVAEELPLLEVEEDQDVLPAAADTVDAASSEVPEEGAGGVVLTDELRDQIVKQVEYYFSDENLPTDEFMLKFVKKNKHGFVPIGVIASFRKMKKLVQDHSIIEAALRTSSKLVVSPDGKRVRRLHPLPHTELKDAKKSTVVVENLPPDFSLESIREKFGAVGKIVNITICDPRSVKESATPKKVDFILSSKIHALVEYEAVETAEKAVTTLNDERNWRTGMKVRLLAKQNAKGSGKYNQSSKESQDSVSKRNNQNQPSKEEQNTTSEKSSSAYSVEGTTDKENLNSVPTPEDELLLQKSNAKVARKSRYKGQGKSQVQQNAKGHGGSGSESLNKPMPGPRMPDGTRGFTMGRGRPLPLQKSEKVEE</sequence>
<keyword evidence="4" id="KW-0539">Nucleus</keyword>
<protein>
    <recommendedName>
        <fullName evidence="11">HTH La-type RNA-binding domain-containing protein</fullName>
    </recommendedName>
</protein>
<feature type="compositionally biased region" description="Polar residues" evidence="6">
    <location>
        <begin position="306"/>
        <end position="333"/>
    </location>
</feature>
<feature type="domain" description="HTH La-type RNA-binding" evidence="8">
    <location>
        <begin position="96"/>
        <end position="187"/>
    </location>
</feature>
<evidence type="ECO:0000313" key="9">
    <source>
        <dbReference type="EMBL" id="TVT97084.1"/>
    </source>
</evidence>
<dbReference type="GO" id="GO:0006396">
    <property type="term" value="P:RNA processing"/>
    <property type="evidence" value="ECO:0007669"/>
    <property type="project" value="InterPro"/>
</dbReference>
<dbReference type="PROSITE" id="PS50961">
    <property type="entry name" value="HTH_LA"/>
    <property type="match status" value="1"/>
</dbReference>
<dbReference type="InterPro" id="IPR036388">
    <property type="entry name" value="WH-like_DNA-bd_sf"/>
</dbReference>
<evidence type="ECO:0000313" key="10">
    <source>
        <dbReference type="Proteomes" id="UP000324897"/>
    </source>
</evidence>
<evidence type="ECO:0000259" key="7">
    <source>
        <dbReference type="PROSITE" id="PS50102"/>
    </source>
</evidence>
<dbReference type="FunFam" id="1.10.10.10:FF:000158">
    <property type="entry name" value="La ribonucleoprotein domain family member 7"/>
    <property type="match status" value="1"/>
</dbReference>
<feature type="domain" description="RRM" evidence="7">
    <location>
        <begin position="194"/>
        <end position="286"/>
    </location>
</feature>
<dbReference type="SUPFAM" id="SSF54928">
    <property type="entry name" value="RNA-binding domain, RBD"/>
    <property type="match status" value="1"/>
</dbReference>
<dbReference type="OrthoDB" id="435402at2759"/>
<dbReference type="InterPro" id="IPR036390">
    <property type="entry name" value="WH_DNA-bd_sf"/>
</dbReference>
<dbReference type="SUPFAM" id="SSF46785">
    <property type="entry name" value="Winged helix' DNA-binding domain"/>
    <property type="match status" value="1"/>
</dbReference>
<feature type="compositionally biased region" description="Low complexity" evidence="6">
    <location>
        <begin position="39"/>
        <end position="50"/>
    </location>
</feature>
<dbReference type="InterPro" id="IPR034878">
    <property type="entry name" value="La-rel_plant_RRM"/>
</dbReference>
<dbReference type="GO" id="GO:1990904">
    <property type="term" value="C:ribonucleoprotein complex"/>
    <property type="evidence" value="ECO:0007669"/>
    <property type="project" value="InterPro"/>
</dbReference>
<organism evidence="9 10">
    <name type="scientific">Eragrostis curvula</name>
    <name type="common">weeping love grass</name>
    <dbReference type="NCBI Taxonomy" id="38414"/>
    <lineage>
        <taxon>Eukaryota</taxon>
        <taxon>Viridiplantae</taxon>
        <taxon>Streptophyta</taxon>
        <taxon>Embryophyta</taxon>
        <taxon>Tracheophyta</taxon>
        <taxon>Spermatophyta</taxon>
        <taxon>Magnoliopsida</taxon>
        <taxon>Liliopsida</taxon>
        <taxon>Poales</taxon>
        <taxon>Poaceae</taxon>
        <taxon>PACMAD clade</taxon>
        <taxon>Chloridoideae</taxon>
        <taxon>Eragrostideae</taxon>
        <taxon>Eragrostidinae</taxon>
        <taxon>Eragrostis</taxon>
    </lineage>
</organism>
<dbReference type="CDD" id="cd12288">
    <property type="entry name" value="RRM_La_like_plant"/>
    <property type="match status" value="1"/>
</dbReference>
<keyword evidence="10" id="KW-1185">Reference proteome</keyword>
<evidence type="ECO:0000256" key="6">
    <source>
        <dbReference type="SAM" id="MobiDB-lite"/>
    </source>
</evidence>
<dbReference type="InterPro" id="IPR002344">
    <property type="entry name" value="Lupus_La"/>
</dbReference>
<evidence type="ECO:0000259" key="8">
    <source>
        <dbReference type="PROSITE" id="PS50961"/>
    </source>
</evidence>
<proteinExistence type="predicted"/>